<feature type="compositionally biased region" description="Basic residues" evidence="1">
    <location>
        <begin position="467"/>
        <end position="483"/>
    </location>
</feature>
<protein>
    <recommendedName>
        <fullName evidence="3">EB domain-containing protein</fullName>
    </recommendedName>
</protein>
<reference evidence="4" key="1">
    <citation type="submission" date="2022-12" db="EMBL/GenBank/DDBJ databases">
        <title>Genome assemblies of Blomia tropicalis.</title>
        <authorList>
            <person name="Cui Y."/>
        </authorList>
    </citation>
    <scope>NUCLEOTIDE SEQUENCE</scope>
    <source>
        <tissue evidence="4">Adult mites</tissue>
    </source>
</reference>
<feature type="region of interest" description="Disordered" evidence="1">
    <location>
        <begin position="462"/>
        <end position="500"/>
    </location>
</feature>
<keyword evidence="2" id="KW-1133">Transmembrane helix</keyword>
<feature type="region of interest" description="Disordered" evidence="1">
    <location>
        <begin position="682"/>
        <end position="716"/>
    </location>
</feature>
<evidence type="ECO:0000313" key="5">
    <source>
        <dbReference type="Proteomes" id="UP001142055"/>
    </source>
</evidence>
<feature type="region of interest" description="Disordered" evidence="1">
    <location>
        <begin position="515"/>
        <end position="538"/>
    </location>
</feature>
<proteinExistence type="predicted"/>
<dbReference type="InterPro" id="IPR006149">
    <property type="entry name" value="EB_dom"/>
</dbReference>
<keyword evidence="5" id="KW-1185">Reference proteome</keyword>
<dbReference type="EMBL" id="JAPWDV010000001">
    <property type="protein sequence ID" value="KAJ6223283.1"/>
    <property type="molecule type" value="Genomic_DNA"/>
</dbReference>
<feature type="compositionally biased region" description="Low complexity" evidence="1">
    <location>
        <begin position="487"/>
        <end position="500"/>
    </location>
</feature>
<accession>A0A9Q0RPC1</accession>
<feature type="domain" description="EB" evidence="3">
    <location>
        <begin position="30"/>
        <end position="83"/>
    </location>
</feature>
<feature type="region of interest" description="Disordered" evidence="1">
    <location>
        <begin position="270"/>
        <end position="289"/>
    </location>
</feature>
<dbReference type="AlphaFoldDB" id="A0A9Q0RPC1"/>
<dbReference type="Pfam" id="PF01683">
    <property type="entry name" value="EB"/>
    <property type="match status" value="1"/>
</dbReference>
<feature type="compositionally biased region" description="Low complexity" evidence="1">
    <location>
        <begin position="522"/>
        <end position="532"/>
    </location>
</feature>
<evidence type="ECO:0000313" key="4">
    <source>
        <dbReference type="EMBL" id="KAJ6223283.1"/>
    </source>
</evidence>
<feature type="compositionally biased region" description="Low complexity" evidence="1">
    <location>
        <begin position="687"/>
        <end position="705"/>
    </location>
</feature>
<sequence length="918" mass="102808">MIDNVKSTPNIKCRLTMKFCNDLHVKGMECPIEFVNILKQCRPKSTIVRKLRETCWSNDDCGINASCLNGKCQCQLGFIPKGGFLDSQDCQLMSCKGDTQCSSLFNHTTCYYSHCRCALDHGFVYNRTLERCTLRSKKIGNNCSDKSECGSSTICLLGKCQCLFGTAPQTNMMDCLKEQCSDDSQCALLSTNSKCSKNKSSCVCSSNYNLNSLTNVCVPDTDTGIELLDSTYLFAIISVRLLWVEPVLPNSPNRSFSTWEKRKKERKREKWYCSEDDDDDGKRGFNSRSHHLIPVHRPQLIQVSRSPHDDWQPVQLPPTFWSSGENVGSRPHSYNDESPPDDFVPLIRVVQSYRPDHDEMSNHGIQQESPESGEAIDLINTKINTQPGESTKIRPQINEGNDSKELIMIRNQPIDNGSRELFNQAFVQKYQLNEDTLPPSQPNSVLLHQQLQEIHNQMITESPPILTKKRKKSKGKRKKKKSKIQLTTTNMELTSPTTPTTDTYSVNKIIVIEDDGSTHGGSSSIESSSESSKPNNGFVSLKDFHRPRIPIMPTSAPAIRTIGELHERLNQTLLNRPSTLPGQMDQSSMINVGVDYESSTIPPILAELIKRITAASTTTTMSTITFPMVNDSNHGLSTSKHITGSSGYFSKSNRFQFENSWIHTTTTTERPLVSTSPTVYFTSQRPSSTTLSSSSSSTTTTTLNTPIKSNDQSIESQSMIRKHYGLETSSSARHEMTPHHHMTSSSTETVDISQIASIIIGFIISMMVLAGVILMVMHKDAVQQNFGRFSSMIEERYPRFRRNTTDGNGTNNSDQSTNFDGGIGTQRSSHETRCRIPPPPPPPPPPPKPQCSKLYHQPDLELRPEPSVGQDLIEQIIGGRRPTENGGFTNKKCRQYFSRVHRWVPKRPPLPDDLKSST</sequence>
<feature type="region of interest" description="Disordered" evidence="1">
    <location>
        <begin position="801"/>
        <end position="854"/>
    </location>
</feature>
<comment type="caution">
    <text evidence="4">The sequence shown here is derived from an EMBL/GenBank/DDBJ whole genome shotgun (WGS) entry which is preliminary data.</text>
</comment>
<feature type="region of interest" description="Disordered" evidence="1">
    <location>
        <begin position="323"/>
        <end position="342"/>
    </location>
</feature>
<gene>
    <name evidence="4" type="ORF">RDWZM_001828</name>
</gene>
<dbReference type="Proteomes" id="UP001142055">
    <property type="component" value="Chromosome 1"/>
</dbReference>
<evidence type="ECO:0000259" key="3">
    <source>
        <dbReference type="Pfam" id="PF01683"/>
    </source>
</evidence>
<feature type="compositionally biased region" description="Polar residues" evidence="1">
    <location>
        <begin position="706"/>
        <end position="716"/>
    </location>
</feature>
<evidence type="ECO:0000256" key="2">
    <source>
        <dbReference type="SAM" id="Phobius"/>
    </source>
</evidence>
<organism evidence="4 5">
    <name type="scientific">Blomia tropicalis</name>
    <name type="common">Mite</name>
    <dbReference type="NCBI Taxonomy" id="40697"/>
    <lineage>
        <taxon>Eukaryota</taxon>
        <taxon>Metazoa</taxon>
        <taxon>Ecdysozoa</taxon>
        <taxon>Arthropoda</taxon>
        <taxon>Chelicerata</taxon>
        <taxon>Arachnida</taxon>
        <taxon>Acari</taxon>
        <taxon>Acariformes</taxon>
        <taxon>Sarcoptiformes</taxon>
        <taxon>Astigmata</taxon>
        <taxon>Glycyphagoidea</taxon>
        <taxon>Echimyopodidae</taxon>
        <taxon>Blomia</taxon>
    </lineage>
</organism>
<keyword evidence="2" id="KW-0812">Transmembrane</keyword>
<feature type="transmembrane region" description="Helical" evidence="2">
    <location>
        <begin position="755"/>
        <end position="776"/>
    </location>
</feature>
<evidence type="ECO:0000256" key="1">
    <source>
        <dbReference type="SAM" id="MobiDB-lite"/>
    </source>
</evidence>
<keyword evidence="2" id="KW-0472">Membrane</keyword>
<name>A0A9Q0RPC1_BLOTA</name>
<feature type="compositionally biased region" description="Pro residues" evidence="1">
    <location>
        <begin position="836"/>
        <end position="849"/>
    </location>
</feature>